<organism evidence="2 3">
    <name type="scientific">Tetrahymena thermophila (strain SB210)</name>
    <dbReference type="NCBI Taxonomy" id="312017"/>
    <lineage>
        <taxon>Eukaryota</taxon>
        <taxon>Sar</taxon>
        <taxon>Alveolata</taxon>
        <taxon>Ciliophora</taxon>
        <taxon>Intramacronucleata</taxon>
        <taxon>Oligohymenophorea</taxon>
        <taxon>Hymenostomatida</taxon>
        <taxon>Tetrahymenina</taxon>
        <taxon>Tetrahymenidae</taxon>
        <taxon>Tetrahymena</taxon>
    </lineage>
</organism>
<keyword evidence="3" id="KW-1185">Reference proteome</keyword>
<dbReference type="RefSeq" id="XP_001017089.2">
    <property type="nucleotide sequence ID" value="XM_001017089.2"/>
</dbReference>
<dbReference type="InParanoid" id="Q23KJ9"/>
<accession>Q23KJ9</accession>
<gene>
    <name evidence="2" type="ORF">TTHERM_00193360</name>
</gene>
<name>Q23KJ9_TETTS</name>
<dbReference type="GeneID" id="7845956"/>
<feature type="region of interest" description="Disordered" evidence="1">
    <location>
        <begin position="1"/>
        <end position="24"/>
    </location>
</feature>
<reference evidence="3" key="1">
    <citation type="journal article" date="2006" name="PLoS Biol.">
        <title>Macronuclear genome sequence of the ciliate Tetrahymena thermophila, a model eukaryote.</title>
        <authorList>
            <person name="Eisen J.A."/>
            <person name="Coyne R.S."/>
            <person name="Wu M."/>
            <person name="Wu D."/>
            <person name="Thiagarajan M."/>
            <person name="Wortman J.R."/>
            <person name="Badger J.H."/>
            <person name="Ren Q."/>
            <person name="Amedeo P."/>
            <person name="Jones K.M."/>
            <person name="Tallon L.J."/>
            <person name="Delcher A.L."/>
            <person name="Salzberg S.L."/>
            <person name="Silva J.C."/>
            <person name="Haas B.J."/>
            <person name="Majoros W.H."/>
            <person name="Farzad M."/>
            <person name="Carlton J.M."/>
            <person name="Smith R.K. Jr."/>
            <person name="Garg J."/>
            <person name="Pearlman R.E."/>
            <person name="Karrer K.M."/>
            <person name="Sun L."/>
            <person name="Manning G."/>
            <person name="Elde N.C."/>
            <person name="Turkewitz A.P."/>
            <person name="Asai D.J."/>
            <person name="Wilkes D.E."/>
            <person name="Wang Y."/>
            <person name="Cai H."/>
            <person name="Collins K."/>
            <person name="Stewart B.A."/>
            <person name="Lee S.R."/>
            <person name="Wilamowska K."/>
            <person name="Weinberg Z."/>
            <person name="Ruzzo W.L."/>
            <person name="Wloga D."/>
            <person name="Gaertig J."/>
            <person name="Frankel J."/>
            <person name="Tsao C.-C."/>
            <person name="Gorovsky M.A."/>
            <person name="Keeling P.J."/>
            <person name="Waller R.F."/>
            <person name="Patron N.J."/>
            <person name="Cherry J.M."/>
            <person name="Stover N.A."/>
            <person name="Krieger C.J."/>
            <person name="del Toro C."/>
            <person name="Ryder H.F."/>
            <person name="Williamson S.C."/>
            <person name="Barbeau R.A."/>
            <person name="Hamilton E.P."/>
            <person name="Orias E."/>
        </authorList>
    </citation>
    <scope>NUCLEOTIDE SEQUENCE [LARGE SCALE GENOMIC DNA]</scope>
    <source>
        <strain evidence="3">SB210</strain>
    </source>
</reference>
<dbReference type="EMBL" id="GG662673">
    <property type="protein sequence ID" value="EAR96844.2"/>
    <property type="molecule type" value="Genomic_DNA"/>
</dbReference>
<feature type="compositionally biased region" description="Polar residues" evidence="1">
    <location>
        <begin position="1"/>
        <end position="18"/>
    </location>
</feature>
<protein>
    <submittedName>
        <fullName evidence="2">Uncharacterized protein</fullName>
    </submittedName>
</protein>
<evidence type="ECO:0000313" key="3">
    <source>
        <dbReference type="Proteomes" id="UP000009168"/>
    </source>
</evidence>
<dbReference type="AlphaFoldDB" id="Q23KJ9"/>
<evidence type="ECO:0000313" key="2">
    <source>
        <dbReference type="EMBL" id="EAR96844.2"/>
    </source>
</evidence>
<dbReference type="HOGENOM" id="CLU_995654_0_0_1"/>
<dbReference type="Proteomes" id="UP000009168">
    <property type="component" value="Unassembled WGS sequence"/>
</dbReference>
<evidence type="ECO:0000256" key="1">
    <source>
        <dbReference type="SAM" id="MobiDB-lite"/>
    </source>
</evidence>
<dbReference type="KEGG" id="tet:TTHERM_00193360"/>
<proteinExistence type="predicted"/>
<sequence>MVQTEELNETYDFNTQDSMTDDKQDQEFQQKTNQLTNINLPQTYTQHSASSTRFINVYDYDSYPSVKEAADMFEKIVKNDLFLQLQEQSNDYIQKNTSVQLKLQLNQNSSESLEIDNTTNQVKFIQKLAEVSNNQVLIEFVDTDQMYYIQDKGGIQPIYVKFKEDFQIPLFVDSILRIGDCEFELNQVCYDQEKKRYMDTTFKRKCLEPLPESQEY</sequence>